<dbReference type="PROSITE" id="PS00095">
    <property type="entry name" value="C5_MTASE_2"/>
    <property type="match status" value="1"/>
</dbReference>
<evidence type="ECO:0000256" key="1">
    <source>
        <dbReference type="ARBA" id="ARBA00022603"/>
    </source>
</evidence>
<keyword evidence="2 6" id="KW-0808">Transferase</keyword>
<dbReference type="PANTHER" id="PTHR46098">
    <property type="entry name" value="TRNA (CYTOSINE(38)-C(5))-METHYLTRANSFERASE"/>
    <property type="match status" value="1"/>
</dbReference>
<name>A0A0E9N441_9BACT</name>
<dbReference type="InterPro" id="IPR001525">
    <property type="entry name" value="C5_MeTfrase"/>
</dbReference>
<keyword evidence="1 6" id="KW-0489">Methyltransferase</keyword>
<dbReference type="CDD" id="cd00315">
    <property type="entry name" value="Cyt_C5_DNA_methylase"/>
    <property type="match status" value="1"/>
</dbReference>
<dbReference type="PANTHER" id="PTHR46098:SF1">
    <property type="entry name" value="TRNA (CYTOSINE(38)-C(5))-METHYLTRANSFERASE"/>
    <property type="match status" value="1"/>
</dbReference>
<dbReference type="GO" id="GO:0032259">
    <property type="term" value="P:methylation"/>
    <property type="evidence" value="ECO:0007669"/>
    <property type="project" value="UniProtKB-KW"/>
</dbReference>
<dbReference type="Gene3D" id="3.40.50.150">
    <property type="entry name" value="Vaccinia Virus protein VP39"/>
    <property type="match status" value="1"/>
</dbReference>
<feature type="active site" evidence="6">
    <location>
        <position position="109"/>
    </location>
</feature>
<dbReference type="PROSITE" id="PS51679">
    <property type="entry name" value="SAM_MT_C5"/>
    <property type="match status" value="1"/>
</dbReference>
<dbReference type="SUPFAM" id="SSF53335">
    <property type="entry name" value="S-adenosyl-L-methionine-dependent methyltransferases"/>
    <property type="match status" value="1"/>
</dbReference>
<evidence type="ECO:0000256" key="2">
    <source>
        <dbReference type="ARBA" id="ARBA00022679"/>
    </source>
</evidence>
<dbReference type="InterPro" id="IPR029063">
    <property type="entry name" value="SAM-dependent_MTases_sf"/>
</dbReference>
<evidence type="ECO:0000313" key="9">
    <source>
        <dbReference type="EMBL" id="GAO44135.1"/>
    </source>
</evidence>
<dbReference type="EMBL" id="BBWV01000003">
    <property type="protein sequence ID" value="GAO44135.1"/>
    <property type="molecule type" value="Genomic_DNA"/>
</dbReference>
<dbReference type="PROSITE" id="PS00094">
    <property type="entry name" value="C5_MTASE_1"/>
    <property type="match status" value="1"/>
</dbReference>
<evidence type="ECO:0000256" key="3">
    <source>
        <dbReference type="ARBA" id="ARBA00022691"/>
    </source>
</evidence>
<evidence type="ECO:0000256" key="5">
    <source>
        <dbReference type="ARBA" id="ARBA00047422"/>
    </source>
</evidence>
<dbReference type="Pfam" id="PF00145">
    <property type="entry name" value="DNA_methylase"/>
    <property type="match status" value="1"/>
</dbReference>
<dbReference type="InterPro" id="IPR018117">
    <property type="entry name" value="C5_DNA_meth_AS"/>
</dbReference>
<comment type="similarity">
    <text evidence="6 7">Belongs to the class I-like SAM-binding methyltransferase superfamily. C5-methyltransferase family.</text>
</comment>
<accession>A0A0E9N441</accession>
<evidence type="ECO:0000256" key="6">
    <source>
        <dbReference type="PROSITE-ProRule" id="PRU01016"/>
    </source>
</evidence>
<keyword evidence="4" id="KW-0680">Restriction system</keyword>
<comment type="caution">
    <text evidence="9">The sequence shown here is derived from an EMBL/GenBank/DDBJ whole genome shotgun (WGS) entry which is preliminary data.</text>
</comment>
<dbReference type="InterPro" id="IPR050750">
    <property type="entry name" value="C5-MTase"/>
</dbReference>
<dbReference type="Gene3D" id="3.90.120.30">
    <property type="match status" value="1"/>
</dbReference>
<dbReference type="InterPro" id="IPR031303">
    <property type="entry name" value="C5_meth_CS"/>
</dbReference>
<keyword evidence="3 6" id="KW-0949">S-adenosyl-L-methionine</keyword>
<dbReference type="STRING" id="1220578.FPE01S_03_01740"/>
<dbReference type="EC" id="2.1.1.37" evidence="8"/>
<reference evidence="9 10" key="1">
    <citation type="submission" date="2015-04" db="EMBL/GenBank/DDBJ databases">
        <title>Whole genome shotgun sequence of Flavihumibacter petaseus NBRC 106054.</title>
        <authorList>
            <person name="Miyazawa S."/>
            <person name="Hosoyama A."/>
            <person name="Hashimoto M."/>
            <person name="Noguchi M."/>
            <person name="Tsuchikane K."/>
            <person name="Ohji S."/>
            <person name="Yamazoe A."/>
            <person name="Ichikawa N."/>
            <person name="Kimura A."/>
            <person name="Fujita N."/>
        </authorList>
    </citation>
    <scope>NUCLEOTIDE SEQUENCE [LARGE SCALE GENOMIC DNA]</scope>
    <source>
        <strain evidence="9 10">NBRC 106054</strain>
    </source>
</reference>
<dbReference type="AlphaFoldDB" id="A0A0E9N441"/>
<comment type="catalytic activity">
    <reaction evidence="5 8">
        <text>a 2'-deoxycytidine in DNA + S-adenosyl-L-methionine = a 5-methyl-2'-deoxycytidine in DNA + S-adenosyl-L-homocysteine + H(+)</text>
        <dbReference type="Rhea" id="RHEA:13681"/>
        <dbReference type="Rhea" id="RHEA-COMP:11369"/>
        <dbReference type="Rhea" id="RHEA-COMP:11370"/>
        <dbReference type="ChEBI" id="CHEBI:15378"/>
        <dbReference type="ChEBI" id="CHEBI:57856"/>
        <dbReference type="ChEBI" id="CHEBI:59789"/>
        <dbReference type="ChEBI" id="CHEBI:85452"/>
        <dbReference type="ChEBI" id="CHEBI:85454"/>
        <dbReference type="EC" id="2.1.1.37"/>
    </reaction>
</comment>
<dbReference type="GO" id="GO:0009307">
    <property type="term" value="P:DNA restriction-modification system"/>
    <property type="evidence" value="ECO:0007669"/>
    <property type="project" value="UniProtKB-KW"/>
</dbReference>
<dbReference type="NCBIfam" id="TIGR00675">
    <property type="entry name" value="dcm"/>
    <property type="match status" value="1"/>
</dbReference>
<sequence length="361" mass="41113">MESYLPDEDVTSSVAEEAMQLLFKFDNIQFPDPEKPKFTFIDLFAGIGGFRIAMQNNGGKCVFSSEWDKMAQRTYAANFGEIPFGDITKEETKSWIPEKFDVLCGGFPCQPFSIAGVSKKNSLGRKHGFEDERQGNLFFHIADIIEQHRPKAFFLENVKNLVSHDRGNTFKVIKETLEGLGYTFYSKVLNGKHFVPQHRERTFMVGFDKKIFYGKETFSFPTLPEPAIKIKDILQKDPLEKYTLSDLLWKYLQDYSKKHKEKGNGFGYGLVDLNGISRTLSARYYKDGSEILIPQKNKNPRRLTIEECALLQGYPKGFVTDKVSMNQAYKQFGNSVVVPLVQAIGTEIAKVLNQKKIRAGS</sequence>
<evidence type="ECO:0000256" key="4">
    <source>
        <dbReference type="ARBA" id="ARBA00022747"/>
    </source>
</evidence>
<dbReference type="PRINTS" id="PR00105">
    <property type="entry name" value="C5METTRFRASE"/>
</dbReference>
<organism evidence="9 10">
    <name type="scientific">Flavihumibacter petaseus NBRC 106054</name>
    <dbReference type="NCBI Taxonomy" id="1220578"/>
    <lineage>
        <taxon>Bacteria</taxon>
        <taxon>Pseudomonadati</taxon>
        <taxon>Bacteroidota</taxon>
        <taxon>Chitinophagia</taxon>
        <taxon>Chitinophagales</taxon>
        <taxon>Chitinophagaceae</taxon>
        <taxon>Flavihumibacter</taxon>
    </lineage>
</organism>
<evidence type="ECO:0000313" key="10">
    <source>
        <dbReference type="Proteomes" id="UP000033121"/>
    </source>
</evidence>
<dbReference type="GO" id="GO:0003886">
    <property type="term" value="F:DNA (cytosine-5-)-methyltransferase activity"/>
    <property type="evidence" value="ECO:0007669"/>
    <property type="project" value="UniProtKB-EC"/>
</dbReference>
<keyword evidence="10" id="KW-1185">Reference proteome</keyword>
<evidence type="ECO:0000256" key="7">
    <source>
        <dbReference type="RuleBase" id="RU000416"/>
    </source>
</evidence>
<proteinExistence type="inferred from homology"/>
<evidence type="ECO:0000256" key="8">
    <source>
        <dbReference type="RuleBase" id="RU000417"/>
    </source>
</evidence>
<dbReference type="Proteomes" id="UP000033121">
    <property type="component" value="Unassembled WGS sequence"/>
</dbReference>
<protein>
    <recommendedName>
        <fullName evidence="8">Cytosine-specific methyltransferase</fullName>
        <ecNumber evidence="8">2.1.1.37</ecNumber>
    </recommendedName>
</protein>
<gene>
    <name evidence="9" type="ORF">FPE01S_03_01740</name>
</gene>